<keyword evidence="4 7" id="KW-0418">Kinase</keyword>
<comment type="function">
    <text evidence="7">Catalyzes the specific phosphorylation of the 3-hydroxyl group of shikimic acid using ATP as a cosubstrate.</text>
</comment>
<dbReference type="RefSeq" id="WP_066752903.1">
    <property type="nucleotide sequence ID" value="NZ_JBHUMB010000005.1"/>
</dbReference>
<comment type="similarity">
    <text evidence="7">Belongs to the shikimate kinase family.</text>
</comment>
<comment type="pathway">
    <text evidence="7">Metabolic intermediate biosynthesis; chorismate biosynthesis; chorismate from D-erythrose 4-phosphate and phosphoenolpyruvate: step 5/7.</text>
</comment>
<dbReference type="GO" id="GO:0016301">
    <property type="term" value="F:kinase activity"/>
    <property type="evidence" value="ECO:0007669"/>
    <property type="project" value="UniProtKB-KW"/>
</dbReference>
<dbReference type="PRINTS" id="PR01100">
    <property type="entry name" value="SHIKIMTKNASE"/>
</dbReference>
<comment type="catalytic activity">
    <reaction evidence="7">
        <text>shikimate + ATP = 3-phosphoshikimate + ADP + H(+)</text>
        <dbReference type="Rhea" id="RHEA:13121"/>
        <dbReference type="ChEBI" id="CHEBI:15378"/>
        <dbReference type="ChEBI" id="CHEBI:30616"/>
        <dbReference type="ChEBI" id="CHEBI:36208"/>
        <dbReference type="ChEBI" id="CHEBI:145989"/>
        <dbReference type="ChEBI" id="CHEBI:456216"/>
        <dbReference type="EC" id="2.7.1.71"/>
    </reaction>
</comment>
<feature type="binding site" evidence="7">
    <location>
        <position position="154"/>
    </location>
    <ligand>
        <name>ATP</name>
        <dbReference type="ChEBI" id="CHEBI:30616"/>
    </ligand>
</feature>
<dbReference type="InterPro" id="IPR031322">
    <property type="entry name" value="Shikimate/glucono_kinase"/>
</dbReference>
<organism evidence="8 9">
    <name type="scientific">Sphingobacterium populi</name>
    <dbReference type="NCBI Taxonomy" id="1812824"/>
    <lineage>
        <taxon>Bacteria</taxon>
        <taxon>Pseudomonadati</taxon>
        <taxon>Bacteroidota</taxon>
        <taxon>Sphingobacteriia</taxon>
        <taxon>Sphingobacteriales</taxon>
        <taxon>Sphingobacteriaceae</taxon>
        <taxon>Sphingobacterium</taxon>
    </lineage>
</organism>
<dbReference type="SUPFAM" id="SSF52540">
    <property type="entry name" value="P-loop containing nucleoside triphosphate hydrolases"/>
    <property type="match status" value="1"/>
</dbReference>
<comment type="subunit">
    <text evidence="7">Monomer.</text>
</comment>
<dbReference type="EMBL" id="JBHUMB010000005">
    <property type="protein sequence ID" value="MFD2741863.1"/>
    <property type="molecule type" value="Genomic_DNA"/>
</dbReference>
<feature type="binding site" evidence="7">
    <location>
        <position position="34"/>
    </location>
    <ligand>
        <name>substrate</name>
    </ligand>
</feature>
<name>A0ABW5U943_9SPHI</name>
<evidence type="ECO:0000256" key="4">
    <source>
        <dbReference type="ARBA" id="ARBA00022777"/>
    </source>
</evidence>
<keyword evidence="7" id="KW-0963">Cytoplasm</keyword>
<gene>
    <name evidence="7" type="primary">aroK</name>
    <name evidence="8" type="ORF">ACFSQ6_00480</name>
</gene>
<proteinExistence type="inferred from homology"/>
<evidence type="ECO:0000256" key="2">
    <source>
        <dbReference type="ARBA" id="ARBA00022679"/>
    </source>
</evidence>
<evidence type="ECO:0000256" key="5">
    <source>
        <dbReference type="ARBA" id="ARBA00022840"/>
    </source>
</evidence>
<evidence type="ECO:0000313" key="9">
    <source>
        <dbReference type="Proteomes" id="UP001597418"/>
    </source>
</evidence>
<evidence type="ECO:0000313" key="8">
    <source>
        <dbReference type="EMBL" id="MFD2741863.1"/>
    </source>
</evidence>
<dbReference type="InterPro" id="IPR000623">
    <property type="entry name" value="Shikimate_kinase/TSH1"/>
</dbReference>
<dbReference type="Pfam" id="PF01202">
    <property type="entry name" value="SKI"/>
    <property type="match status" value="1"/>
</dbReference>
<dbReference type="InterPro" id="IPR027417">
    <property type="entry name" value="P-loop_NTPase"/>
</dbReference>
<keyword evidence="6 7" id="KW-0057">Aromatic amino acid biosynthesis</keyword>
<comment type="subcellular location">
    <subcellularLocation>
        <location evidence="7">Cytoplasm</location>
    </subcellularLocation>
</comment>
<comment type="caution">
    <text evidence="8">The sequence shown here is derived from an EMBL/GenBank/DDBJ whole genome shotgun (WGS) entry which is preliminary data.</text>
</comment>
<keyword evidence="7" id="KW-0479">Metal-binding</keyword>
<dbReference type="HAMAP" id="MF_00109">
    <property type="entry name" value="Shikimate_kinase"/>
    <property type="match status" value="1"/>
</dbReference>
<feature type="binding site" evidence="7">
    <location>
        <position position="16"/>
    </location>
    <ligand>
        <name>Mg(2+)</name>
        <dbReference type="ChEBI" id="CHEBI:18420"/>
    </ligand>
</feature>
<keyword evidence="7" id="KW-0460">Magnesium</keyword>
<dbReference type="PANTHER" id="PTHR21087:SF16">
    <property type="entry name" value="SHIKIMATE KINASE 1, CHLOROPLASTIC"/>
    <property type="match status" value="1"/>
</dbReference>
<dbReference type="PANTHER" id="PTHR21087">
    <property type="entry name" value="SHIKIMATE KINASE"/>
    <property type="match status" value="1"/>
</dbReference>
<keyword evidence="2 7" id="KW-0808">Transferase</keyword>
<evidence type="ECO:0000256" key="7">
    <source>
        <dbReference type="HAMAP-Rule" id="MF_00109"/>
    </source>
</evidence>
<evidence type="ECO:0000256" key="6">
    <source>
        <dbReference type="ARBA" id="ARBA00023141"/>
    </source>
</evidence>
<sequence>MSKPIFIVGFMGSGKTTWGKKLAKALDRTFIDLDEVLVQRIGMTIPRYFSLHGEEDFRKLESQVLKEHNLQDTLISTGGGTPCFYDNMDWLLTHGTAVYLKHSPKSLWARLNASDVAKRPALKGLTGNELLEFITEKLAERSPFYEQSQIQVDQIHTSIGDLTQQLNKLD</sequence>
<feature type="binding site" evidence="7">
    <location>
        <position position="58"/>
    </location>
    <ligand>
        <name>substrate</name>
    </ligand>
</feature>
<comment type="cofactor">
    <cofactor evidence="7">
        <name>Mg(2+)</name>
        <dbReference type="ChEBI" id="CHEBI:18420"/>
    </cofactor>
    <text evidence="7">Binds 1 Mg(2+) ion per subunit.</text>
</comment>
<feature type="binding site" evidence="7">
    <location>
        <position position="141"/>
    </location>
    <ligand>
        <name>substrate</name>
    </ligand>
</feature>
<evidence type="ECO:0000256" key="3">
    <source>
        <dbReference type="ARBA" id="ARBA00022741"/>
    </source>
</evidence>
<accession>A0ABW5U943</accession>
<feature type="binding site" evidence="7">
    <location>
        <position position="119"/>
    </location>
    <ligand>
        <name>ATP</name>
        <dbReference type="ChEBI" id="CHEBI:30616"/>
    </ligand>
</feature>
<dbReference type="Gene3D" id="3.40.50.300">
    <property type="entry name" value="P-loop containing nucleotide triphosphate hydrolases"/>
    <property type="match status" value="1"/>
</dbReference>
<feature type="binding site" evidence="7">
    <location>
        <begin position="12"/>
        <end position="17"/>
    </location>
    <ligand>
        <name>ATP</name>
        <dbReference type="ChEBI" id="CHEBI:30616"/>
    </ligand>
</feature>
<dbReference type="Proteomes" id="UP001597418">
    <property type="component" value="Unassembled WGS sequence"/>
</dbReference>
<reference evidence="9" key="1">
    <citation type="journal article" date="2019" name="Int. J. Syst. Evol. Microbiol.">
        <title>The Global Catalogue of Microorganisms (GCM) 10K type strain sequencing project: providing services to taxonomists for standard genome sequencing and annotation.</title>
        <authorList>
            <consortium name="The Broad Institute Genomics Platform"/>
            <consortium name="The Broad Institute Genome Sequencing Center for Infectious Disease"/>
            <person name="Wu L."/>
            <person name="Ma J."/>
        </authorList>
    </citation>
    <scope>NUCLEOTIDE SEQUENCE [LARGE SCALE GENOMIC DNA]</scope>
    <source>
        <strain evidence="9">KCTC 42247</strain>
    </source>
</reference>
<protein>
    <recommendedName>
        <fullName evidence="7">Shikimate kinase</fullName>
        <shortName evidence="7">SK</shortName>
        <ecNumber evidence="7">2.7.1.71</ecNumber>
    </recommendedName>
</protein>
<dbReference type="EC" id="2.7.1.71" evidence="7"/>
<feature type="binding site" evidence="7">
    <location>
        <position position="79"/>
    </location>
    <ligand>
        <name>substrate</name>
    </ligand>
</feature>
<keyword evidence="9" id="KW-1185">Reference proteome</keyword>
<keyword evidence="5 7" id="KW-0067">ATP-binding</keyword>
<dbReference type="CDD" id="cd00464">
    <property type="entry name" value="SK"/>
    <property type="match status" value="1"/>
</dbReference>
<evidence type="ECO:0000256" key="1">
    <source>
        <dbReference type="ARBA" id="ARBA00022605"/>
    </source>
</evidence>
<keyword evidence="3 7" id="KW-0547">Nucleotide-binding</keyword>
<keyword evidence="1 7" id="KW-0028">Amino-acid biosynthesis</keyword>